<evidence type="ECO:0008006" key="2">
    <source>
        <dbReference type="Google" id="ProtNLM"/>
    </source>
</evidence>
<reference evidence="1" key="1">
    <citation type="submission" date="2019-08" db="EMBL/GenBank/DDBJ databases">
        <authorList>
            <person name="Kucharzyk K."/>
            <person name="Murdoch R.W."/>
            <person name="Higgins S."/>
            <person name="Loffler F."/>
        </authorList>
    </citation>
    <scope>NUCLEOTIDE SEQUENCE</scope>
</reference>
<accession>A0A644ZAI6</accession>
<dbReference type="Gene3D" id="3.30.2020.10">
    <property type="entry name" value="NE0471-like N-terminal domain"/>
    <property type="match status" value="1"/>
</dbReference>
<gene>
    <name evidence="1" type="ORF">SDC9_81494</name>
</gene>
<dbReference type="SUPFAM" id="SSF143880">
    <property type="entry name" value="NE0471 N-terminal domain-like"/>
    <property type="match status" value="1"/>
</dbReference>
<sequence length="76" mass="8717">MVQIKSVVPRDNYRLEVDLENGNSLTVDFTGRLGTVRFGLLSDPMFFRRAETDGNIVKWENKIEISVAEIFQLAQK</sequence>
<dbReference type="InterPro" id="IPR036782">
    <property type="entry name" value="NE0471-like_N"/>
</dbReference>
<evidence type="ECO:0000313" key="1">
    <source>
        <dbReference type="EMBL" id="MPM34904.1"/>
    </source>
</evidence>
<comment type="caution">
    <text evidence="1">The sequence shown here is derived from an EMBL/GenBank/DDBJ whole genome shotgun (WGS) entry which is preliminary data.</text>
</comment>
<dbReference type="AlphaFoldDB" id="A0A644ZAI6"/>
<organism evidence="1">
    <name type="scientific">bioreactor metagenome</name>
    <dbReference type="NCBI Taxonomy" id="1076179"/>
    <lineage>
        <taxon>unclassified sequences</taxon>
        <taxon>metagenomes</taxon>
        <taxon>ecological metagenomes</taxon>
    </lineage>
</organism>
<proteinExistence type="predicted"/>
<protein>
    <recommendedName>
        <fullName evidence="2">DUF2442 domain-containing protein</fullName>
    </recommendedName>
</protein>
<dbReference type="EMBL" id="VSSQ01007117">
    <property type="protein sequence ID" value="MPM34904.1"/>
    <property type="molecule type" value="Genomic_DNA"/>
</dbReference>
<name>A0A644ZAI6_9ZZZZ</name>